<protein>
    <submittedName>
        <fullName evidence="3">Putative transmembrane protein</fullName>
    </submittedName>
</protein>
<feature type="transmembrane region" description="Helical" evidence="1">
    <location>
        <begin position="241"/>
        <end position="258"/>
    </location>
</feature>
<dbReference type="SUPFAM" id="SSF103481">
    <property type="entry name" value="Multidrug resistance efflux transporter EmrE"/>
    <property type="match status" value="2"/>
</dbReference>
<feature type="transmembrane region" description="Helical" evidence="1">
    <location>
        <begin position="77"/>
        <end position="93"/>
    </location>
</feature>
<keyword evidence="1" id="KW-1133">Transmembrane helix</keyword>
<keyword evidence="1 3" id="KW-0812">Transmembrane</keyword>
<dbReference type="GO" id="GO:0016020">
    <property type="term" value="C:membrane"/>
    <property type="evidence" value="ECO:0007669"/>
    <property type="project" value="InterPro"/>
</dbReference>
<feature type="transmembrane region" description="Helical" evidence="1">
    <location>
        <begin position="208"/>
        <end position="229"/>
    </location>
</feature>
<dbReference type="Pfam" id="PF00892">
    <property type="entry name" value="EamA"/>
    <property type="match status" value="2"/>
</dbReference>
<organism evidence="3">
    <name type="scientific">uncultured bacterium fCS1</name>
    <dbReference type="NCBI Taxonomy" id="585280"/>
    <lineage>
        <taxon>Bacteria</taxon>
        <taxon>environmental samples</taxon>
    </lineage>
</organism>
<dbReference type="PANTHER" id="PTHR22911">
    <property type="entry name" value="ACYL-MALONYL CONDENSING ENZYME-RELATED"/>
    <property type="match status" value="1"/>
</dbReference>
<feature type="transmembrane region" description="Helical" evidence="1">
    <location>
        <begin position="264"/>
        <end position="285"/>
    </location>
</feature>
<accession>C3U0Q5</accession>
<feature type="domain" description="EamA" evidence="2">
    <location>
        <begin position="152"/>
        <end position="275"/>
    </location>
</feature>
<sequence>MRTSRKALAGIALGIAAVACFATLDTTTKWVTGSVPLLMALWFRYLFQALATTLTVLPRRGRALLRTEHPRFHLARGVLLLASSLFAFLSLKYMPVGEFTAIVMITPLVVTLLSARMLGERVSALRMLLVAGAFAGTLVIVRPGGQDFNWTLLLPLALVAVNAAFQLLTSRMTRTEDPMTLQFYTGWVGTLIASLPLPWVWAEIGSPQLWLGLAVMGATATLGHFLLILAFQRAPAATLMPYMYTQIGFAMLGGWLMFSHVPDHWSVLGIALIALCGAAGAFLSVRESRRTSLRTLQPAAQ</sequence>
<dbReference type="PANTHER" id="PTHR22911:SF103">
    <property type="entry name" value="BLR2811 PROTEIN"/>
    <property type="match status" value="1"/>
</dbReference>
<evidence type="ECO:0000256" key="1">
    <source>
        <dbReference type="SAM" id="Phobius"/>
    </source>
</evidence>
<dbReference type="AlphaFoldDB" id="C3U0Q5"/>
<feature type="transmembrane region" description="Helical" evidence="1">
    <location>
        <begin position="99"/>
        <end position="118"/>
    </location>
</feature>
<evidence type="ECO:0000313" key="3">
    <source>
        <dbReference type="EMBL" id="ACL37095.1"/>
    </source>
</evidence>
<dbReference type="InterPro" id="IPR037185">
    <property type="entry name" value="EmrE-like"/>
</dbReference>
<proteinExistence type="predicted"/>
<feature type="transmembrane region" description="Helical" evidence="1">
    <location>
        <begin position="150"/>
        <end position="169"/>
    </location>
</feature>
<dbReference type="EMBL" id="FJ384795">
    <property type="protein sequence ID" value="ACL37095.1"/>
    <property type="molecule type" value="Genomic_DNA"/>
</dbReference>
<feature type="transmembrane region" description="Helical" evidence="1">
    <location>
        <begin position="181"/>
        <end position="202"/>
    </location>
</feature>
<feature type="transmembrane region" description="Helical" evidence="1">
    <location>
        <begin position="125"/>
        <end position="144"/>
    </location>
</feature>
<keyword evidence="1" id="KW-0472">Membrane</keyword>
<dbReference type="Gene3D" id="1.10.3730.20">
    <property type="match status" value="1"/>
</dbReference>
<dbReference type="PROSITE" id="PS51257">
    <property type="entry name" value="PROKAR_LIPOPROTEIN"/>
    <property type="match status" value="1"/>
</dbReference>
<feature type="transmembrane region" description="Helical" evidence="1">
    <location>
        <begin position="38"/>
        <end position="57"/>
    </location>
</feature>
<feature type="domain" description="EamA" evidence="2">
    <location>
        <begin position="9"/>
        <end position="141"/>
    </location>
</feature>
<evidence type="ECO:0000259" key="2">
    <source>
        <dbReference type="Pfam" id="PF00892"/>
    </source>
</evidence>
<reference evidence="3" key="1">
    <citation type="journal article" date="2009" name="Appl. Environ. Microbiol.">
        <title>Rapid identification of genes encoding DNA polymerases by function-based screening of metagenomic libraries derived from glacial ice.</title>
        <authorList>
            <person name="Simon C."/>
            <person name="Herath J."/>
            <person name="Rockstroh S."/>
            <person name="Daniel R."/>
        </authorList>
    </citation>
    <scope>NUCLEOTIDE SEQUENCE</scope>
</reference>
<dbReference type="InterPro" id="IPR000620">
    <property type="entry name" value="EamA_dom"/>
</dbReference>
<name>C3U0Q5_9BACT</name>